<name>A0ABT3FJM4_9BACT</name>
<evidence type="ECO:0000313" key="4">
    <source>
        <dbReference type="Proteomes" id="UP001207930"/>
    </source>
</evidence>
<feature type="domain" description="Sulfatase N-terminal" evidence="2">
    <location>
        <begin position="218"/>
        <end position="576"/>
    </location>
</feature>
<keyword evidence="1" id="KW-0472">Membrane</keyword>
<dbReference type="SUPFAM" id="SSF53649">
    <property type="entry name" value="Alkaline phosphatase-like"/>
    <property type="match status" value="1"/>
</dbReference>
<reference evidence="3 4" key="1">
    <citation type="submission" date="2022-10" db="EMBL/GenBank/DDBJ databases">
        <title>Luteolibacter flavescens strain MCCC 1K03193, whole genome shotgun sequencing project.</title>
        <authorList>
            <person name="Zhao G."/>
            <person name="Shen L."/>
        </authorList>
    </citation>
    <scope>NUCLEOTIDE SEQUENCE [LARGE SCALE GENOMIC DNA]</scope>
    <source>
        <strain evidence="3 4">MCCC 1K03193</strain>
    </source>
</reference>
<keyword evidence="1" id="KW-1133">Transmembrane helix</keyword>
<dbReference type="InterPro" id="IPR000917">
    <property type="entry name" value="Sulfatase_N"/>
</dbReference>
<dbReference type="PANTHER" id="PTHR43751">
    <property type="entry name" value="SULFATASE"/>
    <property type="match status" value="1"/>
</dbReference>
<comment type="caution">
    <text evidence="3">The sequence shown here is derived from an EMBL/GenBank/DDBJ whole genome shotgun (WGS) entry which is preliminary data.</text>
</comment>
<dbReference type="Proteomes" id="UP001207930">
    <property type="component" value="Unassembled WGS sequence"/>
</dbReference>
<evidence type="ECO:0000259" key="2">
    <source>
        <dbReference type="Pfam" id="PF00884"/>
    </source>
</evidence>
<feature type="transmembrane region" description="Helical" evidence="1">
    <location>
        <begin position="103"/>
        <end position="120"/>
    </location>
</feature>
<feature type="transmembrane region" description="Helical" evidence="1">
    <location>
        <begin position="16"/>
        <end position="33"/>
    </location>
</feature>
<gene>
    <name evidence="3" type="ORF">OKA04_02050</name>
</gene>
<evidence type="ECO:0000313" key="3">
    <source>
        <dbReference type="EMBL" id="MCW1883491.1"/>
    </source>
</evidence>
<keyword evidence="1" id="KW-0812">Transmembrane</keyword>
<sequence length="730" mass="82052">MTESTKQPGPERWQRWIAGTVGGTGLFLAYQYVASLKRLANTTGGMDSEFSKVAQSEHLSYLIGQNLWVLVGYLLLWLAAVFLVLPVVAVFRKRFPSSRRGSVALPALIVTLAIHGYFVVRLMHARPYFMNDDQFGHWYHRLLELPPESWRPWVNGALFGVLPWVALWVVAIWWLRRFGPRVRGGIVAVVAVLVVAVLFLNRDASPVQKVQIQGKQPPNVIIIASDSLRGDRIGYSGYRPARKDGPAAEGVSPHIDKWAKDAVRFERAYSPIGSTMESSISMFSSTWPHTHGVRHMFPQREQIEATQAKIDTMADVLSERGYDTVAIGDWCANYYNQIPLGFRDISVSSFDNFRIYVSQAVLLAHFVVPVYFDNPVGYKLFPQLGSFAQFVTPEVVTQRVEDKLAKQATTGRPFFWHVFYSCNHLPYRAATKYKQMFTDPAYRGANKDYVAFDINEFVSGTNMEDKLKALSEAEVRQIRGLYDGCTREFDDCFGRIMAALEKEGLADNTIVVMCADHGDDLYEPGVTLTHGLGFNGADHCSHIPLAITGPGISGKSLPEQVRTIDLAPTLLDFLGIEKPASWEGKSLAGWVDGTEQPKDLPFYGETSFPYILFRVPGVERPDISPMDEMTTIDRDYNYHFVLKPEWEQAVITSKQRCLRTRHWKVVATPTKAGDRHYGLFHLDSDPDCRSDIASGRPEVLEPMKAALDSWIDDHVETSIQAIFPNGEPQG</sequence>
<organism evidence="3 4">
    <name type="scientific">Luteolibacter flavescens</name>
    <dbReference type="NCBI Taxonomy" id="1859460"/>
    <lineage>
        <taxon>Bacteria</taxon>
        <taxon>Pseudomonadati</taxon>
        <taxon>Verrucomicrobiota</taxon>
        <taxon>Verrucomicrobiia</taxon>
        <taxon>Verrucomicrobiales</taxon>
        <taxon>Verrucomicrobiaceae</taxon>
        <taxon>Luteolibacter</taxon>
    </lineage>
</organism>
<dbReference type="Gene3D" id="3.40.720.10">
    <property type="entry name" value="Alkaline Phosphatase, subunit A"/>
    <property type="match status" value="1"/>
</dbReference>
<dbReference type="InterPro" id="IPR017850">
    <property type="entry name" value="Alkaline_phosphatase_core_sf"/>
</dbReference>
<protein>
    <submittedName>
        <fullName evidence="3">Sulfatase-like hydrolase/transferase</fullName>
    </submittedName>
</protein>
<feature type="transmembrane region" description="Helical" evidence="1">
    <location>
        <begin position="67"/>
        <end position="91"/>
    </location>
</feature>
<dbReference type="Pfam" id="PF00884">
    <property type="entry name" value="Sulfatase"/>
    <property type="match status" value="1"/>
</dbReference>
<dbReference type="PANTHER" id="PTHR43751:SF3">
    <property type="entry name" value="SULFATASE N-TERMINAL DOMAIN-CONTAINING PROTEIN"/>
    <property type="match status" value="1"/>
</dbReference>
<keyword evidence="4" id="KW-1185">Reference proteome</keyword>
<feature type="transmembrane region" description="Helical" evidence="1">
    <location>
        <begin position="153"/>
        <end position="175"/>
    </location>
</feature>
<evidence type="ECO:0000256" key="1">
    <source>
        <dbReference type="SAM" id="Phobius"/>
    </source>
</evidence>
<dbReference type="EMBL" id="JAPDDS010000001">
    <property type="protein sequence ID" value="MCW1883491.1"/>
    <property type="molecule type" value="Genomic_DNA"/>
</dbReference>
<dbReference type="InterPro" id="IPR052701">
    <property type="entry name" value="GAG_Ulvan_Degrading_Sulfatases"/>
</dbReference>
<dbReference type="RefSeq" id="WP_264499451.1">
    <property type="nucleotide sequence ID" value="NZ_JAPDDS010000001.1"/>
</dbReference>
<dbReference type="Gene3D" id="3.30.1120.10">
    <property type="match status" value="1"/>
</dbReference>
<feature type="transmembrane region" description="Helical" evidence="1">
    <location>
        <begin position="182"/>
        <end position="200"/>
    </location>
</feature>
<dbReference type="CDD" id="cd16148">
    <property type="entry name" value="sulfatase_like"/>
    <property type="match status" value="1"/>
</dbReference>
<proteinExistence type="predicted"/>
<accession>A0ABT3FJM4</accession>